<dbReference type="PANTHER" id="PTHR22426">
    <property type="entry name" value="ARGININE_SERINE-RICH COILED-COIL PROTEIN 2"/>
    <property type="match status" value="1"/>
</dbReference>
<feature type="compositionally biased region" description="Basic and acidic residues" evidence="1">
    <location>
        <begin position="133"/>
        <end position="150"/>
    </location>
</feature>
<dbReference type="Pfam" id="PF15477">
    <property type="entry name" value="SMAP"/>
    <property type="match status" value="1"/>
</dbReference>
<proteinExistence type="predicted"/>
<feature type="region of interest" description="Disordered" evidence="1">
    <location>
        <begin position="100"/>
        <end position="222"/>
    </location>
</feature>
<feature type="compositionally biased region" description="Basic residues" evidence="1">
    <location>
        <begin position="316"/>
        <end position="325"/>
    </location>
</feature>
<feature type="compositionally biased region" description="Basic residues" evidence="1">
    <location>
        <begin position="202"/>
        <end position="211"/>
    </location>
</feature>
<organism evidence="3 4">
    <name type="scientific">Acinonyx jubatus</name>
    <name type="common">Cheetah</name>
    <dbReference type="NCBI Taxonomy" id="32536"/>
    <lineage>
        <taxon>Eukaryota</taxon>
        <taxon>Metazoa</taxon>
        <taxon>Chordata</taxon>
        <taxon>Craniata</taxon>
        <taxon>Vertebrata</taxon>
        <taxon>Euteleostomi</taxon>
        <taxon>Mammalia</taxon>
        <taxon>Eutheria</taxon>
        <taxon>Laurasiatheria</taxon>
        <taxon>Carnivora</taxon>
        <taxon>Feliformia</taxon>
        <taxon>Felidae</taxon>
        <taxon>Felinae</taxon>
        <taxon>Acinonyx</taxon>
    </lineage>
</organism>
<reference evidence="4" key="1">
    <citation type="submission" date="2025-08" db="UniProtKB">
        <authorList>
            <consortium name="RefSeq"/>
        </authorList>
    </citation>
    <scope>IDENTIFICATION</scope>
    <source>
        <tissue evidence="4">Blood</tissue>
    </source>
</reference>
<gene>
    <name evidence="4" type="primary">KNOP1</name>
</gene>
<dbReference type="GeneID" id="106970538"/>
<keyword evidence="3" id="KW-1185">Reference proteome</keyword>
<accession>A0ABM3PD19</accession>
<feature type="compositionally biased region" description="Basic residues" evidence="1">
    <location>
        <begin position="118"/>
        <end position="127"/>
    </location>
</feature>
<evidence type="ECO:0000313" key="4">
    <source>
        <dbReference type="RefSeq" id="XP_053069570.1"/>
    </source>
</evidence>
<protein>
    <submittedName>
        <fullName evidence="4">Lysine-rich nucleolar protein 1 isoform X4</fullName>
    </submittedName>
</protein>
<dbReference type="InterPro" id="IPR028124">
    <property type="entry name" value="SMAP_dom"/>
</dbReference>
<dbReference type="RefSeq" id="XP_053069570.1">
    <property type="nucleotide sequence ID" value="XM_053213595.1"/>
</dbReference>
<evidence type="ECO:0000256" key="1">
    <source>
        <dbReference type="SAM" id="MobiDB-lite"/>
    </source>
</evidence>
<sequence length="460" mass="51469">MATVSKATALPAGLRPGRTQNSRGRARDSRLTSGSRRSWLSRGGGEDWPEGMITKTHKGDLGLGLPEKKKKKKKVVKELETQYSVLNSDNYFTEICPTKATSPSKSVVLGQASEMPLVKKKKKKKGHSTLSEQHLEPETTLRAGRTEKLPSPRKQALGSSEFQGGEKKKKRKSLWPPAMSPGSRVKTFPDPRQGEEVTSISKKPKKHKKEKKAQEAAAFSAKDPWFCESGDSLYACSVGKDGEEQTASGRKRKQESPREHNVKMKKKKKIHQKGDTSLGHLELSKSIEGIPRKGSKKPVKVEAPEYIPIEHNPKSPAKKKMKAKKKAEQPGIEEPALRRNKKKKEKESRVAREPCKEGTQFGQWDTAGFENEEQKLKFLKLMGGFKNVSPSFSRPPNMTGRPNMALNKKAADTLRQNLQQDYDRAMSWKYSRGAGLGFSTTPDKIFYIDRNASKSIKFED</sequence>
<feature type="domain" description="Small acidic protein-like" evidence="2">
    <location>
        <begin position="364"/>
        <end position="437"/>
    </location>
</feature>
<evidence type="ECO:0000259" key="2">
    <source>
        <dbReference type="Pfam" id="PF15477"/>
    </source>
</evidence>
<feature type="compositionally biased region" description="Basic and acidic residues" evidence="1">
    <location>
        <begin position="345"/>
        <end position="356"/>
    </location>
</feature>
<feature type="compositionally biased region" description="Low complexity" evidence="1">
    <location>
        <begin position="31"/>
        <end position="41"/>
    </location>
</feature>
<evidence type="ECO:0000313" key="3">
    <source>
        <dbReference type="Proteomes" id="UP001652583"/>
    </source>
</evidence>
<feature type="region of interest" description="Disordered" evidence="1">
    <location>
        <begin position="240"/>
        <end position="366"/>
    </location>
</feature>
<feature type="region of interest" description="Disordered" evidence="1">
    <location>
        <begin position="1"/>
        <end position="73"/>
    </location>
</feature>
<dbReference type="PANTHER" id="PTHR22426:SF1">
    <property type="entry name" value="LYSINE-RICH NUCLEOLAR PROTEIN 1"/>
    <property type="match status" value="1"/>
</dbReference>
<dbReference type="Proteomes" id="UP001652583">
    <property type="component" value="Chromosome E3"/>
</dbReference>
<name>A0ABM3PD19_ACIJB</name>